<feature type="transmembrane region" description="Helical" evidence="1">
    <location>
        <begin position="56"/>
        <end position="76"/>
    </location>
</feature>
<gene>
    <name evidence="2" type="ORF">D1223_15665</name>
</gene>
<keyword evidence="1" id="KW-0472">Membrane</keyword>
<accession>A0A399R543</accession>
<dbReference type="OrthoDB" id="7632610at2"/>
<comment type="caution">
    <text evidence="2">The sequence shown here is derived from an EMBL/GenBank/DDBJ whole genome shotgun (WGS) entry which is preliminary data.</text>
</comment>
<keyword evidence="1" id="KW-0812">Transmembrane</keyword>
<dbReference type="Proteomes" id="UP000266385">
    <property type="component" value="Unassembled WGS sequence"/>
</dbReference>
<protein>
    <submittedName>
        <fullName evidence="2">Uncharacterized protein</fullName>
    </submittedName>
</protein>
<organism evidence="2 3">
    <name type="scientific">Henriciella mobilis</name>
    <dbReference type="NCBI Taxonomy" id="2305467"/>
    <lineage>
        <taxon>Bacteria</taxon>
        <taxon>Pseudomonadati</taxon>
        <taxon>Pseudomonadota</taxon>
        <taxon>Alphaproteobacteria</taxon>
        <taxon>Hyphomonadales</taxon>
        <taxon>Hyphomonadaceae</taxon>
        <taxon>Henriciella</taxon>
    </lineage>
</organism>
<sequence>MEEPQDFETRFSEVFQPLFLWGVGAFELTLVIYTLYMEFVTGTGPSLLSTVLPLSVVIAVVWAILAVLITLAFIGLKNRASRARH</sequence>
<proteinExistence type="predicted"/>
<keyword evidence="3" id="KW-1185">Reference proteome</keyword>
<name>A0A399R543_9PROT</name>
<evidence type="ECO:0000313" key="3">
    <source>
        <dbReference type="Proteomes" id="UP000266385"/>
    </source>
</evidence>
<dbReference type="EMBL" id="QWFX01000016">
    <property type="protein sequence ID" value="RIJ26418.1"/>
    <property type="molecule type" value="Genomic_DNA"/>
</dbReference>
<reference evidence="2 3" key="1">
    <citation type="submission" date="2018-08" db="EMBL/GenBank/DDBJ databases">
        <title>Henriciella mobilis sp. nov., isolated from seawater.</title>
        <authorList>
            <person name="Cheng H."/>
            <person name="Wu Y.-H."/>
            <person name="Xu X.-W."/>
            <person name="Guo L.-L."/>
        </authorList>
    </citation>
    <scope>NUCLEOTIDE SEQUENCE [LARGE SCALE GENOMIC DNA]</scope>
    <source>
        <strain evidence="2 3">JN25</strain>
    </source>
</reference>
<evidence type="ECO:0000256" key="1">
    <source>
        <dbReference type="SAM" id="Phobius"/>
    </source>
</evidence>
<keyword evidence="1" id="KW-1133">Transmembrane helix</keyword>
<evidence type="ECO:0000313" key="2">
    <source>
        <dbReference type="EMBL" id="RIJ26418.1"/>
    </source>
</evidence>
<feature type="transmembrane region" description="Helical" evidence="1">
    <location>
        <begin position="18"/>
        <end position="36"/>
    </location>
</feature>
<dbReference type="AlphaFoldDB" id="A0A399R543"/>
<dbReference type="RefSeq" id="WP_119377380.1">
    <property type="nucleotide sequence ID" value="NZ_QWFX01000016.1"/>
</dbReference>